<sequence length="324" mass="34938">MRLESPTSARQPSCGIEQRENQSHPASAGRTSARWVIASFFRLTDCGSLRISRRQRSNTFSTTPIPTAAAIFVSEPSTLGSSGHSPKAPRTSPTHQTPLSPGSIRSRRLLGMMRCSRNSTSLVRPCPPSSIQADRSLRHRPLLALRSSVASLAINKPRLSARAACVPAPPRSRSALAECSTSWSAPIVRHQGHAATPEHSRSLHGSAETKLCGALKPSCFQRAPTSNGCVTTSALLILLPTHTSLPNNAMTPTELSTYLHFSDSEPQIGTTARVEHCWASPAEQDAPISSVPFLKASPNAVPIWLMQPRPIPGWPFRHCVSMAE</sequence>
<feature type="compositionally biased region" description="Polar residues" evidence="1">
    <location>
        <begin position="91"/>
        <end position="100"/>
    </location>
</feature>
<reference evidence="2" key="1">
    <citation type="submission" date="2020-05" db="EMBL/GenBank/DDBJ databases">
        <authorList>
            <person name="Chiriac C."/>
            <person name="Salcher M."/>
            <person name="Ghai R."/>
            <person name="Kavagutti S V."/>
        </authorList>
    </citation>
    <scope>NUCLEOTIDE SEQUENCE</scope>
</reference>
<proteinExistence type="predicted"/>
<feature type="region of interest" description="Disordered" evidence="1">
    <location>
        <begin position="76"/>
        <end position="103"/>
    </location>
</feature>
<evidence type="ECO:0000313" key="2">
    <source>
        <dbReference type="EMBL" id="CAB4727213.1"/>
    </source>
</evidence>
<gene>
    <name evidence="2" type="ORF">UFOPK2624_02098</name>
</gene>
<feature type="compositionally biased region" description="Polar residues" evidence="1">
    <location>
        <begin position="1"/>
        <end position="11"/>
    </location>
</feature>
<organism evidence="2">
    <name type="scientific">freshwater metagenome</name>
    <dbReference type="NCBI Taxonomy" id="449393"/>
    <lineage>
        <taxon>unclassified sequences</taxon>
        <taxon>metagenomes</taxon>
        <taxon>ecological metagenomes</taxon>
    </lineage>
</organism>
<protein>
    <submittedName>
        <fullName evidence="2">Unannotated protein</fullName>
    </submittedName>
</protein>
<feature type="region of interest" description="Disordered" evidence="1">
    <location>
        <begin position="1"/>
        <end position="29"/>
    </location>
</feature>
<name>A0A6J6RXI3_9ZZZZ</name>
<dbReference type="EMBL" id="CAEZXY010000176">
    <property type="protein sequence ID" value="CAB4727213.1"/>
    <property type="molecule type" value="Genomic_DNA"/>
</dbReference>
<dbReference type="AlphaFoldDB" id="A0A6J6RXI3"/>
<accession>A0A6J6RXI3</accession>
<evidence type="ECO:0000256" key="1">
    <source>
        <dbReference type="SAM" id="MobiDB-lite"/>
    </source>
</evidence>